<dbReference type="EnsemblMetazoa" id="tetur01g12800.1">
    <property type="protein sequence ID" value="tetur01g12800.1"/>
    <property type="gene ID" value="tetur01g12800"/>
</dbReference>
<feature type="binding site" evidence="11">
    <location>
        <position position="128"/>
    </location>
    <ligand>
        <name>FAD</name>
        <dbReference type="ChEBI" id="CHEBI:57692"/>
    </ligand>
</feature>
<evidence type="ECO:0000256" key="4">
    <source>
        <dbReference type="ARBA" id="ARBA00022692"/>
    </source>
</evidence>
<evidence type="ECO:0000256" key="2">
    <source>
        <dbReference type="ARBA" id="ARBA00004294"/>
    </source>
</evidence>
<evidence type="ECO:0000313" key="15">
    <source>
        <dbReference type="EnsemblMetazoa" id="tetur01g12800.1"/>
    </source>
</evidence>
<evidence type="ECO:0000256" key="6">
    <source>
        <dbReference type="ARBA" id="ARBA00022827"/>
    </source>
</evidence>
<keyword evidence="7 13" id="KW-1133">Transmembrane helix</keyword>
<keyword evidence="5" id="KW-0496">Mitochondrion</keyword>
<dbReference type="STRING" id="32264.T1JT43"/>
<dbReference type="Proteomes" id="UP000015104">
    <property type="component" value="Unassembled WGS sequence"/>
</dbReference>
<dbReference type="FunFam" id="3.40.50.80:FF:000019">
    <property type="entry name" value="NADH-cytochrome b5 reductase"/>
    <property type="match status" value="1"/>
</dbReference>
<keyword evidence="6 11" id="KW-0274">FAD</keyword>
<keyword evidence="8 12" id="KW-0560">Oxidoreductase</keyword>
<proteinExistence type="inferred from homology"/>
<dbReference type="FunFam" id="2.40.30.10:FF:000021">
    <property type="entry name" value="NADH-cytochrome b5 reductase"/>
    <property type="match status" value="1"/>
</dbReference>
<dbReference type="OrthoDB" id="432685at2759"/>
<keyword evidence="16" id="KW-1185">Reference proteome</keyword>
<dbReference type="EMBL" id="CAEY01000473">
    <property type="status" value="NOT_ANNOTATED_CDS"/>
    <property type="molecule type" value="Genomic_DNA"/>
</dbReference>
<feature type="binding site" evidence="11">
    <location>
        <position position="115"/>
    </location>
    <ligand>
        <name>FAD</name>
        <dbReference type="ChEBI" id="CHEBI:57692"/>
    </ligand>
</feature>
<dbReference type="InterPro" id="IPR039261">
    <property type="entry name" value="FNR_nucleotide-bd"/>
</dbReference>
<feature type="binding site" evidence="11">
    <location>
        <position position="186"/>
    </location>
    <ligand>
        <name>FAD</name>
        <dbReference type="ChEBI" id="CHEBI:57692"/>
    </ligand>
</feature>
<evidence type="ECO:0000256" key="10">
    <source>
        <dbReference type="ARBA" id="ARBA00023136"/>
    </source>
</evidence>
<reference evidence="15" key="2">
    <citation type="submission" date="2015-06" db="UniProtKB">
        <authorList>
            <consortium name="EnsemblMetazoa"/>
        </authorList>
    </citation>
    <scope>IDENTIFICATION</scope>
</reference>
<dbReference type="SUPFAM" id="SSF63380">
    <property type="entry name" value="Riboflavin synthase domain-like"/>
    <property type="match status" value="1"/>
</dbReference>
<name>T1JT43_TETUR</name>
<keyword evidence="3 11" id="KW-0285">Flavoprotein</keyword>
<comment type="subcellular location">
    <subcellularLocation>
        <location evidence="2">Mitochondrion outer membrane</location>
    </subcellularLocation>
</comment>
<evidence type="ECO:0000256" key="9">
    <source>
        <dbReference type="ARBA" id="ARBA00023027"/>
    </source>
</evidence>
<dbReference type="AlphaFoldDB" id="T1JT43"/>
<dbReference type="eggNOG" id="KOG0534">
    <property type="taxonomic scope" value="Eukaryota"/>
</dbReference>
<dbReference type="InterPro" id="IPR017938">
    <property type="entry name" value="Riboflavin_synthase-like_b-brl"/>
</dbReference>
<feature type="binding site" evidence="11">
    <location>
        <position position="127"/>
    </location>
    <ligand>
        <name>FAD</name>
        <dbReference type="ChEBI" id="CHEBI:57692"/>
    </ligand>
</feature>
<dbReference type="Gene3D" id="2.40.30.10">
    <property type="entry name" value="Translation factors"/>
    <property type="match status" value="1"/>
</dbReference>
<evidence type="ECO:0000256" key="7">
    <source>
        <dbReference type="ARBA" id="ARBA00022989"/>
    </source>
</evidence>
<evidence type="ECO:0000256" key="3">
    <source>
        <dbReference type="ARBA" id="ARBA00022630"/>
    </source>
</evidence>
<dbReference type="Pfam" id="PF00970">
    <property type="entry name" value="FAD_binding_6"/>
    <property type="match status" value="1"/>
</dbReference>
<evidence type="ECO:0000256" key="13">
    <source>
        <dbReference type="SAM" id="Phobius"/>
    </source>
</evidence>
<evidence type="ECO:0000256" key="11">
    <source>
        <dbReference type="PIRSR" id="PIRSR601834-1"/>
    </source>
</evidence>
<comment type="cofactor">
    <cofactor evidence="1 11 12">
        <name>FAD</name>
        <dbReference type="ChEBI" id="CHEBI:57692"/>
    </cofactor>
</comment>
<keyword evidence="5" id="KW-1000">Mitochondrion outer membrane</keyword>
<dbReference type="PRINTS" id="PR00406">
    <property type="entry name" value="CYTB5RDTASE"/>
</dbReference>
<reference evidence="16" key="1">
    <citation type="submission" date="2011-08" db="EMBL/GenBank/DDBJ databases">
        <authorList>
            <person name="Rombauts S."/>
        </authorList>
    </citation>
    <scope>NUCLEOTIDE SEQUENCE</scope>
    <source>
        <strain evidence="16">London</strain>
    </source>
</reference>
<keyword evidence="4 13" id="KW-0812">Transmembrane</keyword>
<dbReference type="HOGENOM" id="CLU_003827_9_2_1"/>
<feature type="binding site" evidence="11">
    <location>
        <position position="95"/>
    </location>
    <ligand>
        <name>FAD</name>
        <dbReference type="ChEBI" id="CHEBI:57692"/>
    </ligand>
</feature>
<dbReference type="PANTHER" id="PTHR19370">
    <property type="entry name" value="NADH-CYTOCHROME B5 REDUCTASE"/>
    <property type="match status" value="1"/>
</dbReference>
<dbReference type="InterPro" id="IPR001433">
    <property type="entry name" value="OxRdtase_FAD/NAD-bd"/>
</dbReference>
<dbReference type="InterPro" id="IPR001834">
    <property type="entry name" value="CBR-like"/>
</dbReference>
<dbReference type="InterPro" id="IPR008333">
    <property type="entry name" value="Cbr1-like_FAD-bd_dom"/>
</dbReference>
<dbReference type="PANTHER" id="PTHR19370:SF185">
    <property type="entry name" value="NADH-CYTOCHROME B5 REDUCTASE"/>
    <property type="match status" value="1"/>
</dbReference>
<evidence type="ECO:0000259" key="14">
    <source>
        <dbReference type="PROSITE" id="PS51384"/>
    </source>
</evidence>
<evidence type="ECO:0000256" key="8">
    <source>
        <dbReference type="ARBA" id="ARBA00023002"/>
    </source>
</evidence>
<dbReference type="EC" id="1.6.2.2" evidence="12"/>
<dbReference type="PROSITE" id="PS51384">
    <property type="entry name" value="FAD_FR"/>
    <property type="match status" value="1"/>
</dbReference>
<keyword evidence="10 13" id="KW-0472">Membrane</keyword>
<dbReference type="PRINTS" id="PR00371">
    <property type="entry name" value="FPNCR"/>
</dbReference>
<feature type="transmembrane region" description="Helical" evidence="13">
    <location>
        <begin position="6"/>
        <end position="26"/>
    </location>
</feature>
<dbReference type="GO" id="GO:0005741">
    <property type="term" value="C:mitochondrial outer membrane"/>
    <property type="evidence" value="ECO:0007669"/>
    <property type="project" value="UniProtKB-SubCell"/>
</dbReference>
<dbReference type="KEGG" id="tut:107366017"/>
<dbReference type="CDD" id="cd06183">
    <property type="entry name" value="cyt_b5_reduct_like"/>
    <property type="match status" value="1"/>
</dbReference>
<comment type="catalytic activity">
    <reaction evidence="12">
        <text>2 Fe(III)-[cytochrome b5] + NADH = 2 Fe(II)-[cytochrome b5] + NAD(+) + H(+)</text>
        <dbReference type="Rhea" id="RHEA:46680"/>
        <dbReference type="Rhea" id="RHEA-COMP:10438"/>
        <dbReference type="Rhea" id="RHEA-COMP:10439"/>
        <dbReference type="ChEBI" id="CHEBI:15378"/>
        <dbReference type="ChEBI" id="CHEBI:29033"/>
        <dbReference type="ChEBI" id="CHEBI:29034"/>
        <dbReference type="ChEBI" id="CHEBI:57540"/>
        <dbReference type="ChEBI" id="CHEBI:57945"/>
        <dbReference type="EC" id="1.6.2.2"/>
    </reaction>
</comment>
<keyword evidence="9 12" id="KW-0520">NAD</keyword>
<feature type="domain" description="FAD-binding FR-type" evidence="14">
    <location>
        <begin position="42"/>
        <end position="153"/>
    </location>
</feature>
<evidence type="ECO:0000256" key="1">
    <source>
        <dbReference type="ARBA" id="ARBA00001974"/>
    </source>
</evidence>
<dbReference type="Gene3D" id="3.40.50.80">
    <property type="entry name" value="Nucleotide-binding domain of ferredoxin-NADP reductase (FNR) module"/>
    <property type="match status" value="1"/>
</dbReference>
<dbReference type="SUPFAM" id="SSF52343">
    <property type="entry name" value="Ferredoxin reductase-like, C-terminal NADP-linked domain"/>
    <property type="match status" value="1"/>
</dbReference>
<dbReference type="GO" id="GO:0071949">
    <property type="term" value="F:FAD binding"/>
    <property type="evidence" value="ECO:0007669"/>
    <property type="project" value="TreeGrafter"/>
</dbReference>
<feature type="binding site" evidence="11">
    <location>
        <position position="112"/>
    </location>
    <ligand>
        <name>FAD</name>
        <dbReference type="ChEBI" id="CHEBI:57692"/>
    </ligand>
</feature>
<feature type="binding site" evidence="11">
    <location>
        <position position="93"/>
    </location>
    <ligand>
        <name>FAD</name>
        <dbReference type="ChEBI" id="CHEBI:57692"/>
    </ligand>
</feature>
<dbReference type="GO" id="GO:0090524">
    <property type="term" value="F:cytochrome-b5 reductase activity, acting on NADH"/>
    <property type="evidence" value="ECO:0007669"/>
    <property type="project" value="UniProtKB-EC"/>
</dbReference>
<comment type="similarity">
    <text evidence="12">Belongs to the flavoprotein pyridine nucleotide cytochrome reductase family.</text>
</comment>
<feature type="binding site" evidence="11">
    <location>
        <position position="94"/>
    </location>
    <ligand>
        <name>FAD</name>
        <dbReference type="ChEBI" id="CHEBI:57692"/>
    </ligand>
</feature>
<feature type="binding site" evidence="11">
    <location>
        <position position="110"/>
    </location>
    <ligand>
        <name>FAD</name>
        <dbReference type="ChEBI" id="CHEBI:57692"/>
    </ligand>
</feature>
<accession>T1JT43</accession>
<protein>
    <recommendedName>
        <fullName evidence="12">NADH-cytochrome b5 reductase</fullName>
        <ecNumber evidence="12">1.6.2.2</ecNumber>
    </recommendedName>
</protein>
<gene>
    <name evidence="15" type="primary">107366017</name>
</gene>
<dbReference type="OMA" id="KGPEMQK"/>
<dbReference type="Pfam" id="PF00175">
    <property type="entry name" value="NAD_binding_1"/>
    <property type="match status" value="1"/>
</dbReference>
<dbReference type="InterPro" id="IPR017927">
    <property type="entry name" value="FAD-bd_FR_type"/>
</dbReference>
<evidence type="ECO:0000256" key="5">
    <source>
        <dbReference type="ARBA" id="ARBA00022787"/>
    </source>
</evidence>
<organism evidence="15 16">
    <name type="scientific">Tetranychus urticae</name>
    <name type="common">Two-spotted spider mite</name>
    <dbReference type="NCBI Taxonomy" id="32264"/>
    <lineage>
        <taxon>Eukaryota</taxon>
        <taxon>Metazoa</taxon>
        <taxon>Ecdysozoa</taxon>
        <taxon>Arthropoda</taxon>
        <taxon>Chelicerata</taxon>
        <taxon>Arachnida</taxon>
        <taxon>Acari</taxon>
        <taxon>Acariformes</taxon>
        <taxon>Trombidiformes</taxon>
        <taxon>Prostigmata</taxon>
        <taxon>Eleutherengona</taxon>
        <taxon>Raphignathae</taxon>
        <taxon>Tetranychoidea</taxon>
        <taxon>Tetranychidae</taxon>
        <taxon>Tetranychus</taxon>
    </lineage>
</organism>
<sequence length="302" mass="34190">MSIVANSAVIGSITTLIVGICIFLWIKREKSKNKKKLLLDPNVKYQVPLIAKEDISWNTRRFRFGLPDDTVLGVGPGEHIYLSAKINDDLIIRPYSPVTNDETKGYFDLVIKIYFANKNPKFPNGGKMTQYLDSMKIGDKIDIRGPEGRLIYTSNGDFLIKKKKTDPPVKHHYKKLGMIAGGTGLTPLLAVLREIASNPDDKTRVSFLFANQTSDDILLRDELDKIAANHPDQIKVWYTLSKPEEGWKFSIGRVDENMIKDYLFPPADDTLIMMCGPPAMIRETCQPLLDKLGYNESKRHVF</sequence>
<dbReference type="InterPro" id="IPR001709">
    <property type="entry name" value="Flavoprot_Pyr_Nucl_cyt_Rdtase"/>
</dbReference>
<evidence type="ECO:0000256" key="12">
    <source>
        <dbReference type="RuleBase" id="RU361226"/>
    </source>
</evidence>
<evidence type="ECO:0000313" key="16">
    <source>
        <dbReference type="Proteomes" id="UP000015104"/>
    </source>
</evidence>